<comment type="caution">
    <text evidence="2">The sequence shown here is derived from an EMBL/GenBank/DDBJ whole genome shotgun (WGS) entry which is preliminary data.</text>
</comment>
<evidence type="ECO:0000313" key="3">
    <source>
        <dbReference type="Proteomes" id="UP000640052"/>
    </source>
</evidence>
<dbReference type="EMBL" id="BOOA01000013">
    <property type="protein sequence ID" value="GIH23817.1"/>
    <property type="molecule type" value="Genomic_DNA"/>
</dbReference>
<gene>
    <name evidence="2" type="ORF">Aph01nite_21270</name>
</gene>
<dbReference type="Gene3D" id="3.40.50.1820">
    <property type="entry name" value="alpha/beta hydrolase"/>
    <property type="match status" value="1"/>
</dbReference>
<name>A0A919QCK1_9ACTN</name>
<evidence type="ECO:0000259" key="1">
    <source>
        <dbReference type="Pfam" id="PF00561"/>
    </source>
</evidence>
<dbReference type="GO" id="GO:0016787">
    <property type="term" value="F:hydrolase activity"/>
    <property type="evidence" value="ECO:0007669"/>
    <property type="project" value="UniProtKB-KW"/>
</dbReference>
<dbReference type="InterPro" id="IPR000073">
    <property type="entry name" value="AB_hydrolase_1"/>
</dbReference>
<dbReference type="InterPro" id="IPR029058">
    <property type="entry name" value="AB_hydrolase_fold"/>
</dbReference>
<dbReference type="Proteomes" id="UP000640052">
    <property type="component" value="Unassembled WGS sequence"/>
</dbReference>
<feature type="domain" description="AB hydrolase-1" evidence="1">
    <location>
        <begin position="25"/>
        <end position="275"/>
    </location>
</feature>
<evidence type="ECO:0000313" key="2">
    <source>
        <dbReference type="EMBL" id="GIH23817.1"/>
    </source>
</evidence>
<dbReference type="Pfam" id="PF00561">
    <property type="entry name" value="Abhydrolase_1"/>
    <property type="match status" value="1"/>
</dbReference>
<accession>A0A919QCK1</accession>
<dbReference type="PANTHER" id="PTHR43433">
    <property type="entry name" value="HYDROLASE, ALPHA/BETA FOLD FAMILY PROTEIN"/>
    <property type="match status" value="1"/>
</dbReference>
<dbReference type="SUPFAM" id="SSF53474">
    <property type="entry name" value="alpha/beta-Hydrolases"/>
    <property type="match status" value="1"/>
</dbReference>
<keyword evidence="2" id="KW-0378">Hydrolase</keyword>
<organism evidence="2 3">
    <name type="scientific">Acrocarpospora phusangensis</name>
    <dbReference type="NCBI Taxonomy" id="1070424"/>
    <lineage>
        <taxon>Bacteria</taxon>
        <taxon>Bacillati</taxon>
        <taxon>Actinomycetota</taxon>
        <taxon>Actinomycetes</taxon>
        <taxon>Streptosporangiales</taxon>
        <taxon>Streptosporangiaceae</taxon>
        <taxon>Acrocarpospora</taxon>
    </lineage>
</organism>
<protein>
    <submittedName>
        <fullName evidence="2">Alpha/beta hydrolase</fullName>
    </submittedName>
</protein>
<dbReference type="RefSeq" id="WP_204040599.1">
    <property type="nucleotide sequence ID" value="NZ_BOOA01000013.1"/>
</dbReference>
<dbReference type="AlphaFoldDB" id="A0A919QCK1"/>
<sequence>MTRIIVTPDGRNVAVEVWGKPDGRPVFLLHGTPGGRFQPRPREKSLHMRGIRLISFDRPGYGGSTRRLNRTVGDVAADVATIADALGLGRFAVVGRSGGAPHALACAALLPDRVTRAAALVGLAPRTADGLDWFAGMIDANVMAYTEARGGHRAIAPRLRAAAREIRADPNSKVRGIYEQVPESDRRVVGDNGIRRMLERNFAEGLRDSVDGWVDDVVAFSIGWGFEVSAIQAPTLIWHGENDVYSPVGHAYWLAQQIAHADVWIQRGAAHFGALEVLPRVLAWLVRGGGEVRSAAVRGPG</sequence>
<proteinExistence type="predicted"/>
<dbReference type="InterPro" id="IPR050471">
    <property type="entry name" value="AB_hydrolase"/>
</dbReference>
<dbReference type="PANTHER" id="PTHR43433:SF10">
    <property type="entry name" value="AB HYDROLASE-1 DOMAIN-CONTAINING PROTEIN"/>
    <property type="match status" value="1"/>
</dbReference>
<keyword evidence="3" id="KW-1185">Reference proteome</keyword>
<reference evidence="2" key="1">
    <citation type="submission" date="2021-01" db="EMBL/GenBank/DDBJ databases">
        <title>Whole genome shotgun sequence of Acrocarpospora phusangensis NBRC 108782.</title>
        <authorList>
            <person name="Komaki H."/>
            <person name="Tamura T."/>
        </authorList>
    </citation>
    <scope>NUCLEOTIDE SEQUENCE</scope>
    <source>
        <strain evidence="2">NBRC 108782</strain>
    </source>
</reference>